<dbReference type="Pfam" id="PF23377">
    <property type="entry name" value="Beta-prop_IFT122_2nd"/>
    <property type="match status" value="1"/>
</dbReference>
<dbReference type="PANTHER" id="PTHR12764">
    <property type="entry name" value="WD REPEAT DOMAIN-RELATED"/>
    <property type="match status" value="1"/>
</dbReference>
<keyword evidence="3" id="KW-0472">Membrane</keyword>
<evidence type="ECO:0000313" key="5">
    <source>
        <dbReference type="EMBL" id="VDO17380.1"/>
    </source>
</evidence>
<evidence type="ECO:0000259" key="4">
    <source>
        <dbReference type="Pfam" id="PF23377"/>
    </source>
</evidence>
<evidence type="ECO:0000313" key="6">
    <source>
        <dbReference type="Proteomes" id="UP000280834"/>
    </source>
</evidence>
<keyword evidence="3" id="KW-1133">Transmembrane helix</keyword>
<dbReference type="EMBL" id="UZAG01004979">
    <property type="protein sequence ID" value="VDO17380.1"/>
    <property type="molecule type" value="Genomic_DNA"/>
</dbReference>
<dbReference type="GO" id="GO:1905515">
    <property type="term" value="P:non-motile cilium assembly"/>
    <property type="evidence" value="ECO:0007669"/>
    <property type="project" value="TreeGrafter"/>
</dbReference>
<keyword evidence="3" id="KW-0812">Transmembrane</keyword>
<name>A0A0R3QGS9_9BILA</name>
<gene>
    <name evidence="5" type="ORF">BTMF_LOCUS4861</name>
</gene>
<sequence length="160" mass="19021">LIRKIAVYYNRLAVQLTDRVEIYRLIAERDDGQLEYRLVEEINRAFECSLLVSVICAHHIIVCQERRLQCYDHRGLKQREWLLESLIRYIKVIGGPPGREAILVGLRNGTVCKIFVDNPFITEILRLKSAVRCLDISHLRYFFSYSMSCHIFWVFFFFFL</sequence>
<dbReference type="PANTHER" id="PTHR12764:SF4">
    <property type="entry name" value="INTRAFLAGELLAR TRANSPORT PROTEIN 122 HOMOLOG"/>
    <property type="match status" value="1"/>
</dbReference>
<dbReference type="WBParaSite" id="BTMF_0000558501-mRNA-1">
    <property type="protein sequence ID" value="BTMF_0000558501-mRNA-1"/>
    <property type="gene ID" value="BTMF_0000558501"/>
</dbReference>
<dbReference type="GO" id="GO:0030991">
    <property type="term" value="C:intraciliary transport particle A"/>
    <property type="evidence" value="ECO:0007669"/>
    <property type="project" value="TreeGrafter"/>
</dbReference>
<keyword evidence="1" id="KW-0853">WD repeat</keyword>
<protein>
    <submittedName>
        <fullName evidence="7">CNH domain-containing protein</fullName>
    </submittedName>
</protein>
<dbReference type="GO" id="GO:0035721">
    <property type="term" value="P:intraciliary retrograde transport"/>
    <property type="evidence" value="ECO:0007669"/>
    <property type="project" value="TreeGrafter"/>
</dbReference>
<dbReference type="AlphaFoldDB" id="A0A0R3QGS9"/>
<evidence type="ECO:0000256" key="3">
    <source>
        <dbReference type="SAM" id="Phobius"/>
    </source>
</evidence>
<reference evidence="7" key="1">
    <citation type="submission" date="2017-02" db="UniProtKB">
        <authorList>
            <consortium name="WormBaseParasite"/>
        </authorList>
    </citation>
    <scope>IDENTIFICATION</scope>
</reference>
<evidence type="ECO:0000313" key="7">
    <source>
        <dbReference type="WBParaSite" id="BTMF_0000558501-mRNA-1"/>
    </source>
</evidence>
<dbReference type="GO" id="GO:0097730">
    <property type="term" value="C:non-motile cilium"/>
    <property type="evidence" value="ECO:0007669"/>
    <property type="project" value="TreeGrafter"/>
</dbReference>
<dbReference type="InterPro" id="IPR056152">
    <property type="entry name" value="Beta-prop_IFT122_2nd"/>
</dbReference>
<dbReference type="GO" id="GO:0061512">
    <property type="term" value="P:protein localization to cilium"/>
    <property type="evidence" value="ECO:0007669"/>
    <property type="project" value="TreeGrafter"/>
</dbReference>
<accession>A0A0R3QGS9</accession>
<dbReference type="STRING" id="42155.A0A0R3QGS9"/>
<keyword evidence="6" id="KW-1185">Reference proteome</keyword>
<reference evidence="5 6" key="2">
    <citation type="submission" date="2018-11" db="EMBL/GenBank/DDBJ databases">
        <authorList>
            <consortium name="Pathogen Informatics"/>
        </authorList>
    </citation>
    <scope>NUCLEOTIDE SEQUENCE [LARGE SCALE GENOMIC DNA]</scope>
</reference>
<dbReference type="InterPro" id="IPR039857">
    <property type="entry name" value="Ift122/121"/>
</dbReference>
<dbReference type="Proteomes" id="UP000280834">
    <property type="component" value="Unassembled WGS sequence"/>
</dbReference>
<keyword evidence="2" id="KW-0677">Repeat</keyword>
<evidence type="ECO:0000256" key="1">
    <source>
        <dbReference type="ARBA" id="ARBA00022574"/>
    </source>
</evidence>
<evidence type="ECO:0000256" key="2">
    <source>
        <dbReference type="ARBA" id="ARBA00022737"/>
    </source>
</evidence>
<proteinExistence type="predicted"/>
<feature type="domain" description="IFT122 second beta-propeller" evidence="4">
    <location>
        <begin position="1"/>
        <end position="140"/>
    </location>
</feature>
<feature type="transmembrane region" description="Helical" evidence="3">
    <location>
        <begin position="142"/>
        <end position="159"/>
    </location>
</feature>
<organism evidence="7">
    <name type="scientific">Brugia timori</name>
    <dbReference type="NCBI Taxonomy" id="42155"/>
    <lineage>
        <taxon>Eukaryota</taxon>
        <taxon>Metazoa</taxon>
        <taxon>Ecdysozoa</taxon>
        <taxon>Nematoda</taxon>
        <taxon>Chromadorea</taxon>
        <taxon>Rhabditida</taxon>
        <taxon>Spirurina</taxon>
        <taxon>Spiruromorpha</taxon>
        <taxon>Filarioidea</taxon>
        <taxon>Onchocercidae</taxon>
        <taxon>Brugia</taxon>
    </lineage>
</organism>